<proteinExistence type="inferred from homology"/>
<evidence type="ECO:0000256" key="8">
    <source>
        <dbReference type="PROSITE-ProRule" id="PRU10072"/>
    </source>
</evidence>
<dbReference type="SMART" id="SM00986">
    <property type="entry name" value="UDG"/>
    <property type="match status" value="1"/>
</dbReference>
<dbReference type="AlphaFoldDB" id="A0A0D8Y0K7"/>
<feature type="domain" description="Uracil-DNA glycosylase-like" evidence="10">
    <location>
        <begin position="380"/>
        <end position="540"/>
    </location>
</feature>
<feature type="compositionally biased region" description="Low complexity" evidence="9">
    <location>
        <begin position="55"/>
        <end position="67"/>
    </location>
</feature>
<dbReference type="GO" id="GO:0005634">
    <property type="term" value="C:nucleus"/>
    <property type="evidence" value="ECO:0007669"/>
    <property type="project" value="UniProtKB-SubCell"/>
</dbReference>
<dbReference type="EMBL" id="KN716278">
    <property type="protein sequence ID" value="KJH48146.1"/>
    <property type="molecule type" value="Genomic_DNA"/>
</dbReference>
<evidence type="ECO:0000313" key="11">
    <source>
        <dbReference type="EMBL" id="KJH48146.1"/>
    </source>
</evidence>
<evidence type="ECO:0000256" key="3">
    <source>
        <dbReference type="ARBA" id="ARBA00012030"/>
    </source>
</evidence>
<evidence type="ECO:0000256" key="5">
    <source>
        <dbReference type="ARBA" id="ARBA00022801"/>
    </source>
</evidence>
<keyword evidence="12" id="KW-1185">Reference proteome</keyword>
<dbReference type="NCBIfam" id="NF003592">
    <property type="entry name" value="PRK05254.1-5"/>
    <property type="match status" value="1"/>
</dbReference>
<dbReference type="HAMAP" id="MF_00148">
    <property type="entry name" value="UDG"/>
    <property type="match status" value="1"/>
</dbReference>
<name>A0A0D8Y0K7_DICVI</name>
<keyword evidence="7" id="KW-0496">Mitochondrion</keyword>
<protein>
    <recommendedName>
        <fullName evidence="3 7">Uracil-DNA glycosylase</fullName>
        <shortName evidence="7">UDG</shortName>
        <ecNumber evidence="3 7">3.2.2.27</ecNumber>
    </recommendedName>
</protein>
<dbReference type="NCBIfam" id="NF003589">
    <property type="entry name" value="PRK05254.1-2"/>
    <property type="match status" value="1"/>
</dbReference>
<keyword evidence="4 7" id="KW-0227">DNA damage</keyword>
<gene>
    <name evidence="11" type="ORF">DICVIV_05760</name>
</gene>
<dbReference type="NCBIfam" id="NF003588">
    <property type="entry name" value="PRK05254.1-1"/>
    <property type="match status" value="1"/>
</dbReference>
<accession>A0A0D8Y0K7</accession>
<dbReference type="InterPro" id="IPR018085">
    <property type="entry name" value="Ura-DNA_Glyclase_AS"/>
</dbReference>
<keyword evidence="7" id="KW-0539">Nucleus</keyword>
<dbReference type="FunFam" id="3.40.470.10:FF:000001">
    <property type="entry name" value="Uracil-DNA glycosylase"/>
    <property type="match status" value="1"/>
</dbReference>
<dbReference type="Pfam" id="PF03167">
    <property type="entry name" value="UDG"/>
    <property type="match status" value="1"/>
</dbReference>
<dbReference type="Gene3D" id="3.40.470.10">
    <property type="entry name" value="Uracil-DNA glycosylase-like domain"/>
    <property type="match status" value="1"/>
</dbReference>
<feature type="region of interest" description="Disordered" evidence="9">
    <location>
        <begin position="1"/>
        <end position="95"/>
    </location>
</feature>
<dbReference type="PROSITE" id="PS00130">
    <property type="entry name" value="U_DNA_GLYCOSYLASE"/>
    <property type="match status" value="1"/>
</dbReference>
<comment type="subcellular location">
    <subcellularLocation>
        <location evidence="7">Mitochondrion</location>
    </subcellularLocation>
    <subcellularLocation>
        <location evidence="7">Nucleus</location>
    </subcellularLocation>
</comment>
<reference evidence="12" key="2">
    <citation type="journal article" date="2016" name="Sci. Rep.">
        <title>Dictyocaulus viviparus genome, variome and transcriptome elucidate lungworm biology and support future intervention.</title>
        <authorList>
            <person name="McNulty S.N."/>
            <person name="Strube C."/>
            <person name="Rosa B.A."/>
            <person name="Martin J.C."/>
            <person name="Tyagi R."/>
            <person name="Choi Y.J."/>
            <person name="Wang Q."/>
            <person name="Hallsworth Pepin K."/>
            <person name="Zhang X."/>
            <person name="Ozersky P."/>
            <person name="Wilson R.K."/>
            <person name="Sternberg P.W."/>
            <person name="Gasser R.B."/>
            <person name="Mitreva M."/>
        </authorList>
    </citation>
    <scope>NUCLEOTIDE SEQUENCE [LARGE SCALE GENOMIC DNA]</scope>
    <source>
        <strain evidence="12">HannoverDv2000</strain>
    </source>
</reference>
<feature type="compositionally biased region" description="Low complexity" evidence="9">
    <location>
        <begin position="80"/>
        <end position="93"/>
    </location>
</feature>
<dbReference type="CDD" id="cd10027">
    <property type="entry name" value="UDG-F1-like"/>
    <property type="match status" value="1"/>
</dbReference>
<reference evidence="11 12" key="1">
    <citation type="submission" date="2013-11" db="EMBL/GenBank/DDBJ databases">
        <title>Draft genome of the bovine lungworm Dictyocaulus viviparus.</title>
        <authorList>
            <person name="Mitreva M."/>
        </authorList>
    </citation>
    <scope>NUCLEOTIDE SEQUENCE [LARGE SCALE GENOMIC DNA]</scope>
    <source>
        <strain evidence="11 12">HannoverDv2000</strain>
    </source>
</reference>
<dbReference type="PANTHER" id="PTHR11264:SF7">
    <property type="entry name" value="URACIL-DNA GLYCOSYLASE"/>
    <property type="match status" value="1"/>
</dbReference>
<dbReference type="GO" id="GO:0005739">
    <property type="term" value="C:mitochondrion"/>
    <property type="evidence" value="ECO:0007669"/>
    <property type="project" value="UniProtKB-SubCell"/>
</dbReference>
<comment type="similarity">
    <text evidence="2 7">Belongs to the uracil-DNA glycosylase (UDG) superfamily. UNG family.</text>
</comment>
<dbReference type="PANTHER" id="PTHR11264">
    <property type="entry name" value="URACIL-DNA GLYCOSYLASE"/>
    <property type="match status" value="1"/>
</dbReference>
<feature type="compositionally biased region" description="Polar residues" evidence="9">
    <location>
        <begin position="36"/>
        <end position="53"/>
    </location>
</feature>
<evidence type="ECO:0000256" key="2">
    <source>
        <dbReference type="ARBA" id="ARBA00008184"/>
    </source>
</evidence>
<dbReference type="GO" id="GO:0004844">
    <property type="term" value="F:uracil DNA N-glycosylase activity"/>
    <property type="evidence" value="ECO:0007669"/>
    <property type="project" value="UniProtKB-UniRule"/>
</dbReference>
<evidence type="ECO:0000259" key="10">
    <source>
        <dbReference type="SMART" id="SM00986"/>
    </source>
</evidence>
<dbReference type="EC" id="3.2.2.27" evidence="3 7"/>
<feature type="compositionally biased region" description="Basic residues" evidence="9">
    <location>
        <begin position="8"/>
        <end position="18"/>
    </location>
</feature>
<dbReference type="InterPro" id="IPR002043">
    <property type="entry name" value="UDG_fam1"/>
</dbReference>
<keyword evidence="6 7" id="KW-0234">DNA repair</keyword>
<dbReference type="InterPro" id="IPR036895">
    <property type="entry name" value="Uracil-DNA_glycosylase-like_sf"/>
</dbReference>
<dbReference type="OrthoDB" id="10031947at2759"/>
<comment type="function">
    <text evidence="7">Excises uracil residues from the DNA which can arise as a result of misincorporation of dUMP residues by DNA polymerase or due to deamination of cytosine.</text>
</comment>
<dbReference type="STRING" id="29172.A0A0D8Y0K7"/>
<evidence type="ECO:0000256" key="6">
    <source>
        <dbReference type="ARBA" id="ARBA00023204"/>
    </source>
</evidence>
<dbReference type="InterPro" id="IPR005122">
    <property type="entry name" value="Uracil-DNA_glycosylase-like"/>
</dbReference>
<dbReference type="NCBIfam" id="TIGR00628">
    <property type="entry name" value="ung"/>
    <property type="match status" value="1"/>
</dbReference>
<dbReference type="Proteomes" id="UP000053766">
    <property type="component" value="Unassembled WGS sequence"/>
</dbReference>
<keyword evidence="5 7" id="KW-0378">Hydrolase</keyword>
<dbReference type="GO" id="GO:0097510">
    <property type="term" value="P:base-excision repair, AP site formation via deaminated base removal"/>
    <property type="evidence" value="ECO:0007669"/>
    <property type="project" value="TreeGrafter"/>
</dbReference>
<dbReference type="SUPFAM" id="SSF52141">
    <property type="entry name" value="Uracil-DNA glycosylase-like"/>
    <property type="match status" value="1"/>
</dbReference>
<organism evidence="11 12">
    <name type="scientific">Dictyocaulus viviparus</name>
    <name type="common">Bovine lungworm</name>
    <dbReference type="NCBI Taxonomy" id="29172"/>
    <lineage>
        <taxon>Eukaryota</taxon>
        <taxon>Metazoa</taxon>
        <taxon>Ecdysozoa</taxon>
        <taxon>Nematoda</taxon>
        <taxon>Chromadorea</taxon>
        <taxon>Rhabditida</taxon>
        <taxon>Rhabditina</taxon>
        <taxon>Rhabditomorpha</taxon>
        <taxon>Strongyloidea</taxon>
        <taxon>Metastrongylidae</taxon>
        <taxon>Dictyocaulus</taxon>
    </lineage>
</organism>
<evidence type="ECO:0000256" key="4">
    <source>
        <dbReference type="ARBA" id="ARBA00022763"/>
    </source>
</evidence>
<comment type="catalytic activity">
    <reaction evidence="1 7">
        <text>Hydrolyzes single-stranded DNA or mismatched double-stranded DNA and polynucleotides, releasing free uracil.</text>
        <dbReference type="EC" id="3.2.2.27"/>
    </reaction>
</comment>
<evidence type="ECO:0000256" key="7">
    <source>
        <dbReference type="HAMAP-Rule" id="MF_03166"/>
    </source>
</evidence>
<dbReference type="SMART" id="SM00987">
    <property type="entry name" value="UreE_C"/>
    <property type="match status" value="1"/>
</dbReference>
<evidence type="ECO:0000256" key="9">
    <source>
        <dbReference type="SAM" id="MobiDB-lite"/>
    </source>
</evidence>
<evidence type="ECO:0000313" key="12">
    <source>
        <dbReference type="Proteomes" id="UP000053766"/>
    </source>
</evidence>
<feature type="active site" description="Proton acceptor" evidence="7 8">
    <location>
        <position position="395"/>
    </location>
</feature>
<sequence>MSLVNLSWHRRIRPAQRKRAADEGSEGTNVVKRSVDGSNASTPSPSESPSQDPRASVVSTSALSSSSKQLPIPPVSSHESMASSGPVSSSVTSYNIPQTSSMHTQQQILRSTLARVVPSTVLGQQQTHVYNQTLCSNRADSRPIMAKVRVETASPNTMTAPYVTESIKQPAMLPKPFSKDFFGSQIPCAEFAQSQDALSSYPINGDNLTSSSGTSLSSSVSMVASSLESCPPISSESSMSCFSLLNGLLPEANRSADLKEESGTAASIPSTTQYRDIMSSTSSTKIPEMFLRALKRKRETTGEIDKKSKVVSEGDKENVLTCGPSSFCLFNLLTQKGWRSILKDEFNKKYMKDIEVFLKSQYDKKITIFPPREEIFSAFNFTALESIRVVIIGQDPYHGAGQAHGMSFSVKKGVTPPPSLKNIYRELSEDIPGFIIPNHGFLQNWALQGVFMLNATLTVESGKANSHEKIGWQTFTDKVISLISLKSSGVVFLLWGGFAHKKESLIDLKKHAVIKTAHPSPLSAQKWFGCKCFSKANAELLRMGRPTIEWSSL</sequence>
<evidence type="ECO:0000256" key="1">
    <source>
        <dbReference type="ARBA" id="ARBA00001400"/>
    </source>
</evidence>